<evidence type="ECO:0000256" key="1">
    <source>
        <dbReference type="ARBA" id="ARBA00004651"/>
    </source>
</evidence>
<sequence>MTTLSITNRPTFQLSLQTFSLVSSFMVWVILSSLMPYISLDLNLTATQITWITSAPVISGSLLRIPMGYYTGKFGASKIFMFNFITLIIPVYLISVSTSFIALFSLGLLIGISGATFSIGVTSLPKYYAKEKHGFVNGIFGLGNIGTAFTSFLAPVIASSFGWRFTIQLYLILILLMIFILYFFGDKNEKTTTEKFVNPITFLQKNKNIFVVALFYFLTFGTFVTFTVMLPTLLVSVFELSKVDAGLITSIFIIIATLIRPIGGMLGDKFNPYFLLVIVFTSIGLSSLLLSLVNDYIIFIISIMILSLSAGIGNGVIFKIVPMVATTQTGVANGLVAATGSFGGFIPPIIIGFVISITNSYTIGFVLFSILSAACLIMILSKYNLENA</sequence>
<dbReference type="InterPro" id="IPR044772">
    <property type="entry name" value="NO3_transporter"/>
</dbReference>
<feature type="transmembrane region" description="Helical" evidence="8">
    <location>
        <begin position="330"/>
        <end position="355"/>
    </location>
</feature>
<keyword evidence="5 8" id="KW-1133">Transmembrane helix</keyword>
<feature type="transmembrane region" description="Helical" evidence="8">
    <location>
        <begin position="134"/>
        <end position="161"/>
    </location>
</feature>
<dbReference type="EMBL" id="JAVAMP010000014">
    <property type="protein sequence ID" value="MDP5276432.1"/>
    <property type="molecule type" value="Genomic_DNA"/>
</dbReference>
<reference evidence="10 11" key="1">
    <citation type="submission" date="2023-08" db="EMBL/GenBank/DDBJ databases">
        <authorList>
            <person name="Park J.-S."/>
        </authorList>
    </citation>
    <scope>NUCLEOTIDE SEQUENCE [LARGE SCALE GENOMIC DNA]</scope>
    <source>
        <strain evidence="10 11">2205SS18-9</strain>
    </source>
</reference>
<dbReference type="Gene3D" id="1.20.1250.20">
    <property type="entry name" value="MFS general substrate transporter like domains"/>
    <property type="match status" value="2"/>
</dbReference>
<comment type="subcellular location">
    <subcellularLocation>
        <location evidence="1">Cell membrane</location>
        <topology evidence="1">Multi-pass membrane protein</topology>
    </subcellularLocation>
</comment>
<evidence type="ECO:0000256" key="3">
    <source>
        <dbReference type="ARBA" id="ARBA00022448"/>
    </source>
</evidence>
<name>A0ABT9J484_9BACL</name>
<feature type="transmembrane region" description="Helical" evidence="8">
    <location>
        <begin position="100"/>
        <end position="122"/>
    </location>
</feature>
<dbReference type="InterPro" id="IPR020846">
    <property type="entry name" value="MFS_dom"/>
</dbReference>
<organism evidence="10 11">
    <name type="scientific">Chengkuizengella axinellae</name>
    <dbReference type="NCBI Taxonomy" id="3064388"/>
    <lineage>
        <taxon>Bacteria</taxon>
        <taxon>Bacillati</taxon>
        <taxon>Bacillota</taxon>
        <taxon>Bacilli</taxon>
        <taxon>Bacillales</taxon>
        <taxon>Paenibacillaceae</taxon>
        <taxon>Chengkuizengella</taxon>
    </lineage>
</organism>
<evidence type="ECO:0000256" key="5">
    <source>
        <dbReference type="ARBA" id="ARBA00022989"/>
    </source>
</evidence>
<feature type="domain" description="Major facilitator superfamily (MFS) profile" evidence="9">
    <location>
        <begin position="12"/>
        <end position="388"/>
    </location>
</feature>
<feature type="transmembrane region" description="Helical" evidence="8">
    <location>
        <begin position="245"/>
        <end position="263"/>
    </location>
</feature>
<dbReference type="InterPro" id="IPR011701">
    <property type="entry name" value="MFS"/>
</dbReference>
<evidence type="ECO:0000259" key="9">
    <source>
        <dbReference type="PROSITE" id="PS50850"/>
    </source>
</evidence>
<keyword evidence="11" id="KW-1185">Reference proteome</keyword>
<keyword evidence="6" id="KW-0534">Nitrate assimilation</keyword>
<evidence type="ECO:0000256" key="6">
    <source>
        <dbReference type="ARBA" id="ARBA00023063"/>
    </source>
</evidence>
<evidence type="ECO:0000313" key="10">
    <source>
        <dbReference type="EMBL" id="MDP5276432.1"/>
    </source>
</evidence>
<feature type="transmembrane region" description="Helical" evidence="8">
    <location>
        <begin position="12"/>
        <end position="38"/>
    </location>
</feature>
<evidence type="ECO:0000256" key="2">
    <source>
        <dbReference type="ARBA" id="ARBA00008432"/>
    </source>
</evidence>
<protein>
    <submittedName>
        <fullName evidence="10">MFS transporter</fullName>
    </submittedName>
</protein>
<dbReference type="RefSeq" id="WP_305993736.1">
    <property type="nucleotide sequence ID" value="NZ_JAVAMP010000014.1"/>
</dbReference>
<keyword evidence="3" id="KW-0813">Transport</keyword>
<feature type="transmembrane region" description="Helical" evidence="8">
    <location>
        <begin position="296"/>
        <end position="318"/>
    </location>
</feature>
<dbReference type="InterPro" id="IPR036259">
    <property type="entry name" value="MFS_trans_sf"/>
</dbReference>
<dbReference type="PROSITE" id="PS50850">
    <property type="entry name" value="MFS"/>
    <property type="match status" value="1"/>
</dbReference>
<gene>
    <name evidence="10" type="ORF">Q5Y73_20260</name>
</gene>
<dbReference type="Pfam" id="PF07690">
    <property type="entry name" value="MFS_1"/>
    <property type="match status" value="1"/>
</dbReference>
<feature type="transmembrane region" description="Helical" evidence="8">
    <location>
        <begin position="270"/>
        <end position="290"/>
    </location>
</feature>
<feature type="transmembrane region" description="Helical" evidence="8">
    <location>
        <begin position="75"/>
        <end position="94"/>
    </location>
</feature>
<evidence type="ECO:0000313" key="11">
    <source>
        <dbReference type="Proteomes" id="UP001231941"/>
    </source>
</evidence>
<dbReference type="SUPFAM" id="SSF103473">
    <property type="entry name" value="MFS general substrate transporter"/>
    <property type="match status" value="1"/>
</dbReference>
<dbReference type="PANTHER" id="PTHR23515">
    <property type="entry name" value="HIGH-AFFINITY NITRATE TRANSPORTER 2.3"/>
    <property type="match status" value="1"/>
</dbReference>
<dbReference type="Proteomes" id="UP001231941">
    <property type="component" value="Unassembled WGS sequence"/>
</dbReference>
<feature type="transmembrane region" description="Helical" evidence="8">
    <location>
        <begin position="44"/>
        <end position="63"/>
    </location>
</feature>
<evidence type="ECO:0000256" key="7">
    <source>
        <dbReference type="ARBA" id="ARBA00023136"/>
    </source>
</evidence>
<comment type="caution">
    <text evidence="10">The sequence shown here is derived from an EMBL/GenBank/DDBJ whole genome shotgun (WGS) entry which is preliminary data.</text>
</comment>
<keyword evidence="4 8" id="KW-0812">Transmembrane</keyword>
<keyword evidence="7 8" id="KW-0472">Membrane</keyword>
<evidence type="ECO:0000256" key="8">
    <source>
        <dbReference type="SAM" id="Phobius"/>
    </source>
</evidence>
<evidence type="ECO:0000256" key="4">
    <source>
        <dbReference type="ARBA" id="ARBA00022692"/>
    </source>
</evidence>
<feature type="transmembrane region" description="Helical" evidence="8">
    <location>
        <begin position="361"/>
        <end position="380"/>
    </location>
</feature>
<feature type="transmembrane region" description="Helical" evidence="8">
    <location>
        <begin position="209"/>
        <end position="233"/>
    </location>
</feature>
<accession>A0ABT9J484</accession>
<proteinExistence type="inferred from homology"/>
<comment type="similarity">
    <text evidence="2">Belongs to the major facilitator superfamily. Nitrate/nitrite porter (TC 2.A.1.8) family.</text>
</comment>
<feature type="transmembrane region" description="Helical" evidence="8">
    <location>
        <begin position="167"/>
        <end position="185"/>
    </location>
</feature>